<proteinExistence type="inferred from homology"/>
<protein>
    <submittedName>
        <fullName evidence="10">Biopolymer transport protein exbD</fullName>
    </submittedName>
    <submittedName>
        <fullName evidence="9">Biopolymer transporter ExbD</fullName>
    </submittedName>
</protein>
<evidence type="ECO:0000256" key="3">
    <source>
        <dbReference type="ARBA" id="ARBA00022475"/>
    </source>
</evidence>
<dbReference type="PANTHER" id="PTHR30558:SF3">
    <property type="entry name" value="BIOPOLYMER TRANSPORT PROTEIN EXBD-RELATED"/>
    <property type="match status" value="1"/>
</dbReference>
<comment type="similarity">
    <text evidence="2 7">Belongs to the ExbD/TolR family.</text>
</comment>
<evidence type="ECO:0000256" key="7">
    <source>
        <dbReference type="RuleBase" id="RU003879"/>
    </source>
</evidence>
<feature type="transmembrane region" description="Helical" evidence="8">
    <location>
        <begin position="15"/>
        <end position="34"/>
    </location>
</feature>
<organism evidence="10 12">
    <name type="scientific">Pandoraea pulmonicola</name>
    <dbReference type="NCBI Taxonomy" id="93221"/>
    <lineage>
        <taxon>Bacteria</taxon>
        <taxon>Pseudomonadati</taxon>
        <taxon>Pseudomonadota</taxon>
        <taxon>Betaproteobacteria</taxon>
        <taxon>Burkholderiales</taxon>
        <taxon>Burkholderiaceae</taxon>
        <taxon>Pandoraea</taxon>
    </lineage>
</organism>
<dbReference type="GO" id="GO:0015031">
    <property type="term" value="P:protein transport"/>
    <property type="evidence" value="ECO:0007669"/>
    <property type="project" value="UniProtKB-KW"/>
</dbReference>
<evidence type="ECO:0000256" key="5">
    <source>
        <dbReference type="ARBA" id="ARBA00022989"/>
    </source>
</evidence>
<comment type="subcellular location">
    <subcellularLocation>
        <location evidence="1">Cell membrane</location>
        <topology evidence="1">Single-pass membrane protein</topology>
    </subcellularLocation>
    <subcellularLocation>
        <location evidence="7">Cell membrane</location>
        <topology evidence="7">Single-pass type II membrane protein</topology>
    </subcellularLocation>
</comment>
<keyword evidence="5 8" id="KW-1133">Transmembrane helix</keyword>
<dbReference type="GO" id="GO:0022857">
    <property type="term" value="F:transmembrane transporter activity"/>
    <property type="evidence" value="ECO:0007669"/>
    <property type="project" value="InterPro"/>
</dbReference>
<keyword evidence="7" id="KW-0813">Transport</keyword>
<evidence type="ECO:0000313" key="10">
    <source>
        <dbReference type="EMBL" id="SUA92111.1"/>
    </source>
</evidence>
<dbReference type="KEGG" id="ppul:RO07_03265"/>
<dbReference type="GO" id="GO:0005886">
    <property type="term" value="C:plasma membrane"/>
    <property type="evidence" value="ECO:0007669"/>
    <property type="project" value="UniProtKB-SubCell"/>
</dbReference>
<reference evidence="10 12" key="3">
    <citation type="submission" date="2018-06" db="EMBL/GenBank/DDBJ databases">
        <authorList>
            <consortium name="Pathogen Informatics"/>
            <person name="Doyle S."/>
        </authorList>
    </citation>
    <scope>NUCLEOTIDE SEQUENCE [LARGE SCALE GENOMIC DNA]</scope>
    <source>
        <strain evidence="10 12">NCTC13159</strain>
    </source>
</reference>
<keyword evidence="7" id="KW-0653">Protein transport</keyword>
<dbReference type="PANTHER" id="PTHR30558">
    <property type="entry name" value="EXBD MEMBRANE COMPONENT OF PMF-DRIVEN MACROMOLECULE IMPORT SYSTEM"/>
    <property type="match status" value="1"/>
</dbReference>
<evidence type="ECO:0000256" key="8">
    <source>
        <dbReference type="SAM" id="Phobius"/>
    </source>
</evidence>
<sequence>MNFRRGLSTRDEPEINLIPLIDVLLVILIFLMVTTTYTRYTALKVNLPTADAEKAIVPPRQIVVSVGADGSYAIDRHALVQRDVAGLAAALRQAAGPANDGAEAPVVIINADAKSAHQSVINVMEAAREAGLTRLTFSARSTAAQGAAKPSSR</sequence>
<reference evidence="9" key="2">
    <citation type="submission" date="2016-11" db="EMBL/GenBank/DDBJ databases">
        <title>Complete Genome Sequencing of Pandoraea pulmonicola DSM 16583.</title>
        <authorList>
            <person name="Chan K.-G."/>
        </authorList>
    </citation>
    <scope>NUCLEOTIDE SEQUENCE</scope>
    <source>
        <strain evidence="9">DSM 16583</strain>
    </source>
</reference>
<name>A0AAJ4ZF23_PANPU</name>
<evidence type="ECO:0000256" key="2">
    <source>
        <dbReference type="ARBA" id="ARBA00005811"/>
    </source>
</evidence>
<dbReference type="RefSeq" id="WP_039405199.1">
    <property type="nucleotide sequence ID" value="NZ_CP010310.2"/>
</dbReference>
<dbReference type="EMBL" id="UGSJ01000001">
    <property type="protein sequence ID" value="SUA92111.1"/>
    <property type="molecule type" value="Genomic_DNA"/>
</dbReference>
<evidence type="ECO:0000313" key="11">
    <source>
        <dbReference type="Proteomes" id="UP000035086"/>
    </source>
</evidence>
<dbReference type="AlphaFoldDB" id="A0AAJ4ZF23"/>
<gene>
    <name evidence="10" type="primary">exbD_4</name>
    <name evidence="10" type="ORF">NCTC13159_03632</name>
    <name evidence="9" type="ORF">RO07_03265</name>
</gene>
<evidence type="ECO:0000313" key="12">
    <source>
        <dbReference type="Proteomes" id="UP000254589"/>
    </source>
</evidence>
<dbReference type="InterPro" id="IPR003400">
    <property type="entry name" value="ExbD"/>
</dbReference>
<reference evidence="11" key="1">
    <citation type="submission" date="2014-12" db="EMBL/GenBank/DDBJ databases">
        <title>Complete Genome Sequencing of Pandoraea pulmonicola DSM 16583.</title>
        <authorList>
            <person name="Chan K.-G."/>
        </authorList>
    </citation>
    <scope>NUCLEOTIDE SEQUENCE [LARGE SCALE GENOMIC DNA]</scope>
    <source>
        <strain evidence="11">DSM 16583</strain>
    </source>
</reference>
<keyword evidence="4 7" id="KW-0812">Transmembrane</keyword>
<dbReference type="Proteomes" id="UP000035086">
    <property type="component" value="Chromosome"/>
</dbReference>
<accession>A0AAJ4ZF23</accession>
<dbReference type="Pfam" id="PF02472">
    <property type="entry name" value="ExbD"/>
    <property type="match status" value="1"/>
</dbReference>
<evidence type="ECO:0000256" key="1">
    <source>
        <dbReference type="ARBA" id="ARBA00004162"/>
    </source>
</evidence>
<dbReference type="Proteomes" id="UP000254589">
    <property type="component" value="Unassembled WGS sequence"/>
</dbReference>
<keyword evidence="6 8" id="KW-0472">Membrane</keyword>
<keyword evidence="3" id="KW-1003">Cell membrane</keyword>
<dbReference type="EMBL" id="CP010310">
    <property type="protein sequence ID" value="AJC19746.1"/>
    <property type="molecule type" value="Genomic_DNA"/>
</dbReference>
<evidence type="ECO:0000256" key="4">
    <source>
        <dbReference type="ARBA" id="ARBA00022692"/>
    </source>
</evidence>
<evidence type="ECO:0000313" key="9">
    <source>
        <dbReference type="EMBL" id="AJC19746.1"/>
    </source>
</evidence>
<evidence type="ECO:0000256" key="6">
    <source>
        <dbReference type="ARBA" id="ARBA00023136"/>
    </source>
</evidence>
<dbReference type="Gene3D" id="3.30.420.270">
    <property type="match status" value="1"/>
</dbReference>
<keyword evidence="11" id="KW-1185">Reference proteome</keyword>